<dbReference type="EMBL" id="JBHLSV010000016">
    <property type="protein sequence ID" value="MFC0674879.1"/>
    <property type="molecule type" value="Genomic_DNA"/>
</dbReference>
<feature type="transmembrane region" description="Helical" evidence="1">
    <location>
        <begin position="158"/>
        <end position="177"/>
    </location>
</feature>
<proteinExistence type="predicted"/>
<evidence type="ECO:0000313" key="2">
    <source>
        <dbReference type="EMBL" id="MFC0674879.1"/>
    </source>
</evidence>
<accession>A0ABV6RD33</accession>
<feature type="transmembrane region" description="Helical" evidence="1">
    <location>
        <begin position="88"/>
        <end position="113"/>
    </location>
</feature>
<feature type="transmembrane region" description="Helical" evidence="1">
    <location>
        <begin position="125"/>
        <end position="151"/>
    </location>
</feature>
<sequence length="198" mass="20908">MHPSPWQPVPSAPPPVGHRLLVPVRPLPPAKRGYGVLVLVGAALWGIVSVIGLALFYATFMLLVATLDPAASSGSAPDAGEIWSTAPLVLLAIWGVIVLVLVGLDLSAAVLSIQRLVTRVGDPIVPWFVLCCLAGVWLLPALDLILLVLALEAEQNELAAVLALVLWLLAWVGVPLLRTTQLVVGIVRTATGERPRTT</sequence>
<feature type="transmembrane region" description="Helical" evidence="1">
    <location>
        <begin position="34"/>
        <end position="67"/>
    </location>
</feature>
<evidence type="ECO:0008006" key="4">
    <source>
        <dbReference type="Google" id="ProtNLM"/>
    </source>
</evidence>
<dbReference type="RefSeq" id="WP_376981380.1">
    <property type="nucleotide sequence ID" value="NZ_JBHLSV010000016.1"/>
</dbReference>
<protein>
    <recommendedName>
        <fullName evidence="4">DUF2569 family protein</fullName>
    </recommendedName>
</protein>
<reference evidence="2 3" key="1">
    <citation type="submission" date="2024-09" db="EMBL/GenBank/DDBJ databases">
        <authorList>
            <person name="Sun Q."/>
            <person name="Mori K."/>
        </authorList>
    </citation>
    <scope>NUCLEOTIDE SEQUENCE [LARGE SCALE GENOMIC DNA]</scope>
    <source>
        <strain evidence="2 3">CICC 10874</strain>
    </source>
</reference>
<evidence type="ECO:0000313" key="3">
    <source>
        <dbReference type="Proteomes" id="UP001589793"/>
    </source>
</evidence>
<keyword evidence="1" id="KW-1133">Transmembrane helix</keyword>
<evidence type="ECO:0000256" key="1">
    <source>
        <dbReference type="SAM" id="Phobius"/>
    </source>
</evidence>
<name>A0ABV6RD33_9MICO</name>
<keyword evidence="1" id="KW-0472">Membrane</keyword>
<keyword evidence="3" id="KW-1185">Reference proteome</keyword>
<keyword evidence="1" id="KW-0812">Transmembrane</keyword>
<gene>
    <name evidence="2" type="ORF">ACFFF6_13005</name>
</gene>
<comment type="caution">
    <text evidence="2">The sequence shown here is derived from an EMBL/GenBank/DDBJ whole genome shotgun (WGS) entry which is preliminary data.</text>
</comment>
<organism evidence="2 3">
    <name type="scientific">Brachybacterium hainanense</name>
    <dbReference type="NCBI Taxonomy" id="1541174"/>
    <lineage>
        <taxon>Bacteria</taxon>
        <taxon>Bacillati</taxon>
        <taxon>Actinomycetota</taxon>
        <taxon>Actinomycetes</taxon>
        <taxon>Micrococcales</taxon>
        <taxon>Dermabacteraceae</taxon>
        <taxon>Brachybacterium</taxon>
    </lineage>
</organism>
<dbReference type="Proteomes" id="UP001589793">
    <property type="component" value="Unassembled WGS sequence"/>
</dbReference>